<comment type="caution">
    <text evidence="1">The sequence shown here is derived from an EMBL/GenBank/DDBJ whole genome shotgun (WGS) entry which is preliminary data.</text>
</comment>
<reference evidence="1 2" key="1">
    <citation type="journal article" date="2021" name="Commun. Biol.">
        <title>The genome of Shorea leprosula (Dipterocarpaceae) highlights the ecological relevance of drought in aseasonal tropical rainforests.</title>
        <authorList>
            <person name="Ng K.K.S."/>
            <person name="Kobayashi M.J."/>
            <person name="Fawcett J.A."/>
            <person name="Hatakeyama M."/>
            <person name="Paape T."/>
            <person name="Ng C.H."/>
            <person name="Ang C.C."/>
            <person name="Tnah L.H."/>
            <person name="Lee C.T."/>
            <person name="Nishiyama T."/>
            <person name="Sese J."/>
            <person name="O'Brien M.J."/>
            <person name="Copetti D."/>
            <person name="Mohd Noor M.I."/>
            <person name="Ong R.C."/>
            <person name="Putra M."/>
            <person name="Sireger I.Z."/>
            <person name="Indrioko S."/>
            <person name="Kosugi Y."/>
            <person name="Izuno A."/>
            <person name="Isagi Y."/>
            <person name="Lee S.L."/>
            <person name="Shimizu K.K."/>
        </authorList>
    </citation>
    <scope>NUCLEOTIDE SEQUENCE [LARGE SCALE GENOMIC DNA]</scope>
    <source>
        <strain evidence="1">214</strain>
    </source>
</reference>
<dbReference type="AlphaFoldDB" id="A0AAV5MN77"/>
<sequence length="75" mass="8948">MAAVLSIFLQTYRSWCHRLCVHTFCSSEESIEFYLELTNRSTLPPILRLLWFYGRLSHSIANRQGRWYGFSNLFL</sequence>
<proteinExistence type="predicted"/>
<keyword evidence="2" id="KW-1185">Reference proteome</keyword>
<accession>A0AAV5MN77</accession>
<dbReference type="EMBL" id="BPVZ01000495">
    <property type="protein sequence ID" value="GKV51391.1"/>
    <property type="molecule type" value="Genomic_DNA"/>
</dbReference>
<dbReference type="Proteomes" id="UP001054252">
    <property type="component" value="Unassembled WGS sequence"/>
</dbReference>
<evidence type="ECO:0000313" key="1">
    <source>
        <dbReference type="EMBL" id="GKV51391.1"/>
    </source>
</evidence>
<name>A0AAV5MN77_9ROSI</name>
<evidence type="ECO:0000313" key="2">
    <source>
        <dbReference type="Proteomes" id="UP001054252"/>
    </source>
</evidence>
<gene>
    <name evidence="1" type="ORF">SLEP1_g58053</name>
</gene>
<evidence type="ECO:0008006" key="3">
    <source>
        <dbReference type="Google" id="ProtNLM"/>
    </source>
</evidence>
<organism evidence="1 2">
    <name type="scientific">Rubroshorea leprosula</name>
    <dbReference type="NCBI Taxonomy" id="152421"/>
    <lineage>
        <taxon>Eukaryota</taxon>
        <taxon>Viridiplantae</taxon>
        <taxon>Streptophyta</taxon>
        <taxon>Embryophyta</taxon>
        <taxon>Tracheophyta</taxon>
        <taxon>Spermatophyta</taxon>
        <taxon>Magnoliopsida</taxon>
        <taxon>eudicotyledons</taxon>
        <taxon>Gunneridae</taxon>
        <taxon>Pentapetalae</taxon>
        <taxon>rosids</taxon>
        <taxon>malvids</taxon>
        <taxon>Malvales</taxon>
        <taxon>Dipterocarpaceae</taxon>
        <taxon>Rubroshorea</taxon>
    </lineage>
</organism>
<protein>
    <recommendedName>
        <fullName evidence="3">Maturase K</fullName>
    </recommendedName>
</protein>